<protein>
    <submittedName>
        <fullName evidence="2">Uncharacterized protein</fullName>
    </submittedName>
</protein>
<dbReference type="Proteomes" id="UP000756346">
    <property type="component" value="Unassembled WGS sequence"/>
</dbReference>
<evidence type="ECO:0000256" key="1">
    <source>
        <dbReference type="SAM" id="MobiDB-lite"/>
    </source>
</evidence>
<organism evidence="2 3">
    <name type="scientific">Microdochium trichocladiopsis</name>
    <dbReference type="NCBI Taxonomy" id="1682393"/>
    <lineage>
        <taxon>Eukaryota</taxon>
        <taxon>Fungi</taxon>
        <taxon>Dikarya</taxon>
        <taxon>Ascomycota</taxon>
        <taxon>Pezizomycotina</taxon>
        <taxon>Sordariomycetes</taxon>
        <taxon>Xylariomycetidae</taxon>
        <taxon>Xylariales</taxon>
        <taxon>Microdochiaceae</taxon>
        <taxon>Microdochium</taxon>
    </lineage>
</organism>
<comment type="caution">
    <text evidence="2">The sequence shown here is derived from an EMBL/GenBank/DDBJ whole genome shotgun (WGS) entry which is preliminary data.</text>
</comment>
<evidence type="ECO:0000313" key="3">
    <source>
        <dbReference type="Proteomes" id="UP000756346"/>
    </source>
</evidence>
<proteinExistence type="predicted"/>
<accession>A0A9P8XXU4</accession>
<gene>
    <name evidence="2" type="ORF">B0I36DRAFT_435776</name>
</gene>
<evidence type="ECO:0000313" key="2">
    <source>
        <dbReference type="EMBL" id="KAH7018477.1"/>
    </source>
</evidence>
<dbReference type="RefSeq" id="XP_046006744.1">
    <property type="nucleotide sequence ID" value="XM_046162786.1"/>
</dbReference>
<keyword evidence="3" id="KW-1185">Reference proteome</keyword>
<name>A0A9P8XXU4_9PEZI</name>
<dbReference type="EMBL" id="JAGTJQ010000011">
    <property type="protein sequence ID" value="KAH7018477.1"/>
    <property type="molecule type" value="Genomic_DNA"/>
</dbReference>
<sequence length="128" mass="13633">MGIPGLWQHKQGASIATTCALHFSPGACGAGGTPPTSSSRQFHQRRPPVEASAELRVLVGSPLSQRRPKAPSNILGRFAVGQAGHPCVQARLKPPSQTSWHCRSQLLRVQATQIKAMPHCQGLLASEL</sequence>
<dbReference type="GeneID" id="70192332"/>
<feature type="region of interest" description="Disordered" evidence="1">
    <location>
        <begin position="27"/>
        <end position="48"/>
    </location>
</feature>
<dbReference type="AlphaFoldDB" id="A0A9P8XXU4"/>
<reference evidence="2" key="1">
    <citation type="journal article" date="2021" name="Nat. Commun.">
        <title>Genetic determinants of endophytism in the Arabidopsis root mycobiome.</title>
        <authorList>
            <person name="Mesny F."/>
            <person name="Miyauchi S."/>
            <person name="Thiergart T."/>
            <person name="Pickel B."/>
            <person name="Atanasova L."/>
            <person name="Karlsson M."/>
            <person name="Huettel B."/>
            <person name="Barry K.W."/>
            <person name="Haridas S."/>
            <person name="Chen C."/>
            <person name="Bauer D."/>
            <person name="Andreopoulos W."/>
            <person name="Pangilinan J."/>
            <person name="LaButti K."/>
            <person name="Riley R."/>
            <person name="Lipzen A."/>
            <person name="Clum A."/>
            <person name="Drula E."/>
            <person name="Henrissat B."/>
            <person name="Kohler A."/>
            <person name="Grigoriev I.V."/>
            <person name="Martin F.M."/>
            <person name="Hacquard S."/>
        </authorList>
    </citation>
    <scope>NUCLEOTIDE SEQUENCE</scope>
    <source>
        <strain evidence="2">MPI-CAGE-CH-0230</strain>
    </source>
</reference>